<evidence type="ECO:0000313" key="1">
    <source>
        <dbReference type="EMBL" id="KAI4333311.1"/>
    </source>
</evidence>
<sequence length="350" mass="40121">MASASGTLFSSNPRVVSPNSTFASSISDHPLSQTPTILKSFSGLCKPFHSRVPKSVSSSRHSHCRRGFLVKATALKWRCPKQMLPSNCETDFQKKMLYLESIGIDSFSLVENHPLLISAPLADIKSTVEFMTSMEFTAIEFRRIVGMCPEVLTTKVSDIIPVFTFLIREAHVNGSDIKRVINRRPRLLVCSVNKQLRPTLYFLQSIGIEEVNRHTYLLSCSVEEKLIPRISYFENIGFSRRDATSMFRKFPQLFCYSIKNNLEPKYNYFVVEMGRDLKELKDFPQYFSFSLEKRIKPRHKLCVELGVCFPLLPVLLKTSESQFRNRLDVCVNSSIPRKTSPLWCFSCEIE</sequence>
<keyword evidence="2" id="KW-1185">Reference proteome</keyword>
<dbReference type="Proteomes" id="UP000828941">
    <property type="component" value="Chromosome 7"/>
</dbReference>
<organism evidence="1 2">
    <name type="scientific">Bauhinia variegata</name>
    <name type="common">Purple orchid tree</name>
    <name type="synonym">Phanera variegata</name>
    <dbReference type="NCBI Taxonomy" id="167791"/>
    <lineage>
        <taxon>Eukaryota</taxon>
        <taxon>Viridiplantae</taxon>
        <taxon>Streptophyta</taxon>
        <taxon>Embryophyta</taxon>
        <taxon>Tracheophyta</taxon>
        <taxon>Spermatophyta</taxon>
        <taxon>Magnoliopsida</taxon>
        <taxon>eudicotyledons</taxon>
        <taxon>Gunneridae</taxon>
        <taxon>Pentapetalae</taxon>
        <taxon>rosids</taxon>
        <taxon>fabids</taxon>
        <taxon>Fabales</taxon>
        <taxon>Fabaceae</taxon>
        <taxon>Cercidoideae</taxon>
        <taxon>Cercideae</taxon>
        <taxon>Bauhiniinae</taxon>
        <taxon>Bauhinia</taxon>
    </lineage>
</organism>
<proteinExistence type="predicted"/>
<comment type="caution">
    <text evidence="1">The sequence shown here is derived from an EMBL/GenBank/DDBJ whole genome shotgun (WGS) entry which is preliminary data.</text>
</comment>
<gene>
    <name evidence="1" type="ORF">L6164_018139</name>
</gene>
<reference evidence="1 2" key="1">
    <citation type="journal article" date="2022" name="DNA Res.">
        <title>Chromosomal-level genome assembly of the orchid tree Bauhinia variegata (Leguminosae; Cercidoideae) supports the allotetraploid origin hypothesis of Bauhinia.</title>
        <authorList>
            <person name="Zhong Y."/>
            <person name="Chen Y."/>
            <person name="Zheng D."/>
            <person name="Pang J."/>
            <person name="Liu Y."/>
            <person name="Luo S."/>
            <person name="Meng S."/>
            <person name="Qian L."/>
            <person name="Wei D."/>
            <person name="Dai S."/>
            <person name="Zhou R."/>
        </authorList>
    </citation>
    <scope>NUCLEOTIDE SEQUENCE [LARGE SCALE GENOMIC DNA]</scope>
    <source>
        <strain evidence="1">BV-YZ2020</strain>
    </source>
</reference>
<accession>A0ACB9NBH6</accession>
<evidence type="ECO:0000313" key="2">
    <source>
        <dbReference type="Proteomes" id="UP000828941"/>
    </source>
</evidence>
<dbReference type="EMBL" id="CM039432">
    <property type="protein sequence ID" value="KAI4333311.1"/>
    <property type="molecule type" value="Genomic_DNA"/>
</dbReference>
<name>A0ACB9NBH6_BAUVA</name>
<protein>
    <submittedName>
        <fullName evidence="1">Uncharacterized protein</fullName>
    </submittedName>
</protein>